<reference evidence="2" key="1">
    <citation type="journal article" date="2015" name="Nature">
        <title>Complex archaea that bridge the gap between prokaryotes and eukaryotes.</title>
        <authorList>
            <person name="Spang A."/>
            <person name="Saw J.H."/>
            <person name="Jorgensen S.L."/>
            <person name="Zaremba-Niedzwiedzka K."/>
            <person name="Martijn J."/>
            <person name="Lind A.E."/>
            <person name="van Eijk R."/>
            <person name="Schleper C."/>
            <person name="Guy L."/>
            <person name="Ettema T.J."/>
        </authorList>
    </citation>
    <scope>NUCLEOTIDE SEQUENCE</scope>
</reference>
<dbReference type="EMBL" id="LAZR01001010">
    <property type="protein sequence ID" value="KKN52633.1"/>
    <property type="molecule type" value="Genomic_DNA"/>
</dbReference>
<proteinExistence type="predicted"/>
<dbReference type="Pfam" id="PF10926">
    <property type="entry name" value="DUF2800"/>
    <property type="match status" value="1"/>
</dbReference>
<name>A0A0F9UGA5_9ZZZZ</name>
<evidence type="ECO:0000313" key="2">
    <source>
        <dbReference type="EMBL" id="KKN52633.1"/>
    </source>
</evidence>
<comment type="caution">
    <text evidence="2">The sequence shown here is derived from an EMBL/GenBank/DDBJ whole genome shotgun (WGS) entry which is preliminary data.</text>
</comment>
<accession>A0A0F9UGA5</accession>
<dbReference type="AlphaFoldDB" id="A0A0F9UGA5"/>
<organism evidence="2">
    <name type="scientific">marine sediment metagenome</name>
    <dbReference type="NCBI Taxonomy" id="412755"/>
    <lineage>
        <taxon>unclassified sequences</taxon>
        <taxon>metagenomes</taxon>
        <taxon>ecological metagenomes</taxon>
    </lineage>
</organism>
<feature type="region of interest" description="Disordered" evidence="1">
    <location>
        <begin position="366"/>
        <end position="392"/>
    </location>
</feature>
<gene>
    <name evidence="2" type="ORF">LCGC14_0610270</name>
</gene>
<evidence type="ECO:0008006" key="3">
    <source>
        <dbReference type="Google" id="ProtNLM"/>
    </source>
</evidence>
<dbReference type="InterPro" id="IPR021229">
    <property type="entry name" value="DUF2800"/>
</dbReference>
<protein>
    <recommendedName>
        <fullName evidence="3">DUF2800 domain-containing protein</fullName>
    </recommendedName>
</protein>
<sequence>MNNLPQHSPLGGSGAYRWIPCPGSVTLSHGVEEDESEYAALGTTAHIVGEHCLKKDLDAWEWIGGLIDNYSDTPDIRVNKEMADAVQVYLNGVRSAHPNRNQSNFFIEKRFHRPDLHKYFYGQSDVAYVDMEARQLDIWDLKYGVGIIVEVARNPQGMYYACGILEELDLWDDIDKVVIHIAQPRGFHFDGPLREWEISVDDLAEWLHDTLLPAMDKALVSCDTQSGEHCRFCPARGRACPQILKDFDELEIMINEIDEKGSAAKLTNAQVGRFMDLLDVAKIVGAAATKTAFARLSAGKKIPGRKLIKARSNREFKPDTEDAAKAKFGNRAYTEIKLKSPAQIDEMPEGKTFTARYAFKPDKGLTVGKASSTRPAVDTSNKSLFKPQKGKK</sequence>
<feature type="compositionally biased region" description="Polar residues" evidence="1">
    <location>
        <begin position="369"/>
        <end position="383"/>
    </location>
</feature>
<evidence type="ECO:0000256" key="1">
    <source>
        <dbReference type="SAM" id="MobiDB-lite"/>
    </source>
</evidence>